<accession>A0ABW4FZ79</accession>
<evidence type="ECO:0000313" key="3">
    <source>
        <dbReference type="Proteomes" id="UP001597097"/>
    </source>
</evidence>
<sequence>MTVFIGFFGATLGALVGAIATYLTARSNMRLTLEHSYDQTLQEKRLERYQALFHVSKCLPRYWPPMEQEPKRKDLQQYMRDFHDWYFGEEAGGMFLTATAKDIYMRLLNLLAEAAFKGGDGPDGDSPLTAAESEALREVAGELRRQLAEDVGAAHPPRLRWTRPGPQASPPSLGN</sequence>
<name>A0ABW4FZ79_9ACTN</name>
<dbReference type="EMBL" id="JBHUCM010000003">
    <property type="protein sequence ID" value="MFD1535677.1"/>
    <property type="molecule type" value="Genomic_DNA"/>
</dbReference>
<evidence type="ECO:0000313" key="2">
    <source>
        <dbReference type="EMBL" id="MFD1535677.1"/>
    </source>
</evidence>
<protein>
    <submittedName>
        <fullName evidence="2">Uncharacterized protein</fullName>
    </submittedName>
</protein>
<proteinExistence type="predicted"/>
<gene>
    <name evidence="2" type="ORF">ACFSJ0_01450</name>
</gene>
<organism evidence="2 3">
    <name type="scientific">Nonomuraea guangzhouensis</name>
    <dbReference type="NCBI Taxonomy" id="1291555"/>
    <lineage>
        <taxon>Bacteria</taxon>
        <taxon>Bacillati</taxon>
        <taxon>Actinomycetota</taxon>
        <taxon>Actinomycetes</taxon>
        <taxon>Streptosporangiales</taxon>
        <taxon>Streptosporangiaceae</taxon>
        <taxon>Nonomuraea</taxon>
    </lineage>
</organism>
<evidence type="ECO:0000256" key="1">
    <source>
        <dbReference type="SAM" id="MobiDB-lite"/>
    </source>
</evidence>
<comment type="caution">
    <text evidence="2">The sequence shown here is derived from an EMBL/GenBank/DDBJ whole genome shotgun (WGS) entry which is preliminary data.</text>
</comment>
<keyword evidence="3" id="KW-1185">Reference proteome</keyword>
<dbReference type="Proteomes" id="UP001597097">
    <property type="component" value="Unassembled WGS sequence"/>
</dbReference>
<feature type="region of interest" description="Disordered" evidence="1">
    <location>
        <begin position="146"/>
        <end position="175"/>
    </location>
</feature>
<dbReference type="RefSeq" id="WP_219536216.1">
    <property type="nucleotide sequence ID" value="NZ_JAHKRM010000029.1"/>
</dbReference>
<reference evidence="3" key="1">
    <citation type="journal article" date="2019" name="Int. J. Syst. Evol. Microbiol.">
        <title>The Global Catalogue of Microorganisms (GCM) 10K type strain sequencing project: providing services to taxonomists for standard genome sequencing and annotation.</title>
        <authorList>
            <consortium name="The Broad Institute Genomics Platform"/>
            <consortium name="The Broad Institute Genome Sequencing Center for Infectious Disease"/>
            <person name="Wu L."/>
            <person name="Ma J."/>
        </authorList>
    </citation>
    <scope>NUCLEOTIDE SEQUENCE [LARGE SCALE GENOMIC DNA]</scope>
    <source>
        <strain evidence="3">CGMCC 1.15399</strain>
    </source>
</reference>